<proteinExistence type="predicted"/>
<keyword evidence="2" id="KW-1185">Reference proteome</keyword>
<gene>
    <name evidence="1" type="ORF">CODIS_10300</name>
</gene>
<evidence type="ECO:0000313" key="2">
    <source>
        <dbReference type="Proteomes" id="UP000094769"/>
    </source>
</evidence>
<sequence length="181" mass="19575">MDKLNDQFERRTLRSIRQGAEAAGQTGGTREGIAEGLAAQGLTEAQSGLANDFYLNAYRDAQSRVLPATELGARLNERATQGRLSNQLQLLRQNAYEEDQASRYLDRMMALWGYPGNRHWENLDRYSRLIQGMNLGNSVSQPLHRNKWAGALGGGLSGYAATGNPLGAGLGVLAGLLGGGR</sequence>
<name>A0A7Z0VMS9_9GAMM</name>
<reference evidence="1 2" key="1">
    <citation type="submission" date="2016-06" db="EMBL/GenBank/DDBJ databases">
        <title>Genome sequence of endosymbiont of Candidatus Endolucinida thiodiazotropha.</title>
        <authorList>
            <person name="Poehlein A."/>
            <person name="Koenig S."/>
            <person name="Heiden S.E."/>
            <person name="Thuermer A."/>
            <person name="Voget S."/>
            <person name="Daniel R."/>
            <person name="Markert S."/>
            <person name="Gros O."/>
            <person name="Schweder T."/>
        </authorList>
    </citation>
    <scope>NUCLEOTIDE SEQUENCE [LARGE SCALE GENOMIC DNA]</scope>
    <source>
        <strain evidence="1 2">COS</strain>
    </source>
</reference>
<comment type="caution">
    <text evidence="1">The sequence shown here is derived from an EMBL/GenBank/DDBJ whole genome shotgun (WGS) entry which is preliminary data.</text>
</comment>
<dbReference type="EMBL" id="MARB01000005">
    <property type="protein sequence ID" value="ODJ88484.1"/>
    <property type="molecule type" value="Genomic_DNA"/>
</dbReference>
<dbReference type="Proteomes" id="UP000094769">
    <property type="component" value="Unassembled WGS sequence"/>
</dbReference>
<dbReference type="AlphaFoldDB" id="A0A7Z0VMS9"/>
<evidence type="ECO:0000313" key="1">
    <source>
        <dbReference type="EMBL" id="ODJ88484.1"/>
    </source>
</evidence>
<organism evidence="1 2">
    <name type="scientific">Candidatus Thiodiazotropha endolucinida</name>
    <dbReference type="NCBI Taxonomy" id="1655433"/>
    <lineage>
        <taxon>Bacteria</taxon>
        <taxon>Pseudomonadati</taxon>
        <taxon>Pseudomonadota</taxon>
        <taxon>Gammaproteobacteria</taxon>
        <taxon>Chromatiales</taxon>
        <taxon>Sedimenticolaceae</taxon>
        <taxon>Candidatus Thiodiazotropha</taxon>
    </lineage>
</organism>
<accession>A0A7Z0VMS9</accession>
<protein>
    <submittedName>
        <fullName evidence="1">Uncharacterized protein</fullName>
    </submittedName>
</protein>